<evidence type="ECO:0000259" key="8">
    <source>
        <dbReference type="Pfam" id="PF01316"/>
    </source>
</evidence>
<comment type="subcellular location">
    <subcellularLocation>
        <location evidence="1 7">Cytoplasm</location>
    </subcellularLocation>
</comment>
<comment type="pathway">
    <text evidence="7">Amino-acid biosynthesis; L-arginine biosynthesis [regulation].</text>
</comment>
<dbReference type="GO" id="GO:0051259">
    <property type="term" value="P:protein complex oligomerization"/>
    <property type="evidence" value="ECO:0007669"/>
    <property type="project" value="InterPro"/>
</dbReference>
<dbReference type="AlphaFoldDB" id="A0A011UB08"/>
<dbReference type="Gene3D" id="3.30.1360.40">
    <property type="match status" value="1"/>
</dbReference>
<keyword evidence="6 7" id="KW-0804">Transcription</keyword>
<dbReference type="InterPro" id="IPR036388">
    <property type="entry name" value="WH-like_DNA-bd_sf"/>
</dbReference>
<dbReference type="PRINTS" id="PR01467">
    <property type="entry name" value="ARGREPRESSOR"/>
</dbReference>
<dbReference type="GO" id="GO:0003677">
    <property type="term" value="F:DNA binding"/>
    <property type="evidence" value="ECO:0007669"/>
    <property type="project" value="UniProtKB-KW"/>
</dbReference>
<dbReference type="Pfam" id="PF02863">
    <property type="entry name" value="Arg_repressor_C"/>
    <property type="match status" value="1"/>
</dbReference>
<dbReference type="Pfam" id="PF01316">
    <property type="entry name" value="Arg_repressor"/>
    <property type="match status" value="1"/>
</dbReference>
<comment type="similarity">
    <text evidence="2 7">Belongs to the ArgR family.</text>
</comment>
<dbReference type="Proteomes" id="UP000021369">
    <property type="component" value="Unassembled WGS sequence"/>
</dbReference>
<evidence type="ECO:0000256" key="4">
    <source>
        <dbReference type="ARBA" id="ARBA00023015"/>
    </source>
</evidence>
<dbReference type="GO" id="GO:1900079">
    <property type="term" value="P:regulation of arginine biosynthetic process"/>
    <property type="evidence" value="ECO:0007669"/>
    <property type="project" value="UniProtKB-UniRule"/>
</dbReference>
<dbReference type="OrthoDB" id="9807089at2"/>
<name>A0A011UB08_RUMAL</name>
<reference evidence="10 11" key="1">
    <citation type="submission" date="2013-06" db="EMBL/GenBank/DDBJ databases">
        <title>Rumen cellulosomics: divergent fiber-degrading strategies revealed by comparative genome-wide analysis of six Ruminococcal strains.</title>
        <authorList>
            <person name="Dassa B."/>
            <person name="Borovok I."/>
            <person name="Lamed R."/>
            <person name="Flint H."/>
            <person name="Yeoman C.J."/>
            <person name="White B."/>
            <person name="Bayer E.A."/>
        </authorList>
    </citation>
    <scope>NUCLEOTIDE SEQUENCE [LARGE SCALE GENOMIC DNA]</scope>
    <source>
        <strain evidence="10 11">SY3</strain>
    </source>
</reference>
<comment type="function">
    <text evidence="7">Regulates arginine biosynthesis genes.</text>
</comment>
<dbReference type="InterPro" id="IPR020900">
    <property type="entry name" value="Arg_repress_DNA-bd"/>
</dbReference>
<evidence type="ECO:0000313" key="11">
    <source>
        <dbReference type="Proteomes" id="UP000021369"/>
    </source>
</evidence>
<keyword evidence="11" id="KW-1185">Reference proteome</keyword>
<dbReference type="HAMAP" id="MF_00173">
    <property type="entry name" value="Arg_repressor"/>
    <property type="match status" value="1"/>
</dbReference>
<dbReference type="InterPro" id="IPR036251">
    <property type="entry name" value="Arg_repress_C_sf"/>
</dbReference>
<feature type="domain" description="Arginine repressor C-terminal" evidence="9">
    <location>
        <begin position="83"/>
        <end position="148"/>
    </location>
</feature>
<dbReference type="InterPro" id="IPR036390">
    <property type="entry name" value="WH_DNA-bd_sf"/>
</dbReference>
<dbReference type="PATRIC" id="fig|1341156.4.peg.2760"/>
<evidence type="ECO:0000256" key="1">
    <source>
        <dbReference type="ARBA" id="ARBA00004496"/>
    </source>
</evidence>
<feature type="domain" description="Arginine repressor DNA-binding" evidence="8">
    <location>
        <begin position="2"/>
        <end position="65"/>
    </location>
</feature>
<dbReference type="GO" id="GO:0006526">
    <property type="term" value="P:L-arginine biosynthetic process"/>
    <property type="evidence" value="ECO:0007669"/>
    <property type="project" value="UniProtKB-UniPathway"/>
</dbReference>
<evidence type="ECO:0000259" key="9">
    <source>
        <dbReference type="Pfam" id="PF02863"/>
    </source>
</evidence>
<dbReference type="GO" id="GO:0003700">
    <property type="term" value="F:DNA-binding transcription factor activity"/>
    <property type="evidence" value="ECO:0007669"/>
    <property type="project" value="UniProtKB-UniRule"/>
</dbReference>
<evidence type="ECO:0000256" key="3">
    <source>
        <dbReference type="ARBA" id="ARBA00022490"/>
    </source>
</evidence>
<dbReference type="SUPFAM" id="SSF55252">
    <property type="entry name" value="C-terminal domain of arginine repressor"/>
    <property type="match status" value="1"/>
</dbReference>
<evidence type="ECO:0000256" key="2">
    <source>
        <dbReference type="ARBA" id="ARBA00008316"/>
    </source>
</evidence>
<evidence type="ECO:0000256" key="5">
    <source>
        <dbReference type="ARBA" id="ARBA00023125"/>
    </source>
</evidence>
<dbReference type="SUPFAM" id="SSF46785">
    <property type="entry name" value="Winged helix' DNA-binding domain"/>
    <property type="match status" value="1"/>
</dbReference>
<comment type="caution">
    <text evidence="10">The sequence shown here is derived from an EMBL/GenBank/DDBJ whole genome shotgun (WGS) entry which is preliminary data.</text>
</comment>
<dbReference type="InterPro" id="IPR020899">
    <property type="entry name" value="Arg_repress_C"/>
</dbReference>
<protein>
    <recommendedName>
        <fullName evidence="7">Arginine repressor</fullName>
    </recommendedName>
</protein>
<gene>
    <name evidence="7" type="primary">argR</name>
    <name evidence="10" type="ORF">RASY3_15805</name>
</gene>
<keyword evidence="4 7" id="KW-0805">Transcription regulation</keyword>
<evidence type="ECO:0000256" key="7">
    <source>
        <dbReference type="HAMAP-Rule" id="MF_00173"/>
    </source>
</evidence>
<evidence type="ECO:0000313" key="10">
    <source>
        <dbReference type="EMBL" id="EXM37789.1"/>
    </source>
</evidence>
<keyword evidence="5 7" id="KW-0238">DNA-binding</keyword>
<dbReference type="PANTHER" id="PTHR34471">
    <property type="entry name" value="ARGININE REPRESSOR"/>
    <property type="match status" value="1"/>
</dbReference>
<dbReference type="GO" id="GO:0034618">
    <property type="term" value="F:arginine binding"/>
    <property type="evidence" value="ECO:0007669"/>
    <property type="project" value="InterPro"/>
</dbReference>
<proteinExistence type="inferred from homology"/>
<keyword evidence="7" id="KW-0678">Repressor</keyword>
<accession>A0A011UB08</accession>
<dbReference type="EMBL" id="JEOB01000004">
    <property type="protein sequence ID" value="EXM37789.1"/>
    <property type="molecule type" value="Genomic_DNA"/>
</dbReference>
<evidence type="ECO:0000256" key="6">
    <source>
        <dbReference type="ARBA" id="ARBA00023163"/>
    </source>
</evidence>
<keyword evidence="7" id="KW-0028">Amino-acid biosynthesis</keyword>
<organism evidence="10 11">
    <name type="scientific">Ruminococcus albus SY3</name>
    <dbReference type="NCBI Taxonomy" id="1341156"/>
    <lineage>
        <taxon>Bacteria</taxon>
        <taxon>Bacillati</taxon>
        <taxon>Bacillota</taxon>
        <taxon>Clostridia</taxon>
        <taxon>Eubacteriales</taxon>
        <taxon>Oscillospiraceae</taxon>
        <taxon>Ruminococcus</taxon>
    </lineage>
</organism>
<keyword evidence="7" id="KW-0055">Arginine biosynthesis</keyword>
<keyword evidence="3 7" id="KW-0963">Cytoplasm</keyword>
<sequence length="157" mass="17545">MKTDRHELILKLVQERVIDTQESLREALEENGMTVTQATLSRDIKELSLIKVSSELGVSRYAVPRLSKEGLDRGSSDTLRLLHSSVICVDHAMNTVVIKCHVGMAQAVCAKLDTTDIENSVGTIAGDDTIFMLMRTQKDAERLVRELNTILYSKDEK</sequence>
<dbReference type="RefSeq" id="WP_024856732.1">
    <property type="nucleotide sequence ID" value="NZ_JEOB01000004.1"/>
</dbReference>
<dbReference type="GO" id="GO:0005737">
    <property type="term" value="C:cytoplasm"/>
    <property type="evidence" value="ECO:0007669"/>
    <property type="project" value="UniProtKB-SubCell"/>
</dbReference>
<dbReference type="InterPro" id="IPR001669">
    <property type="entry name" value="Arg_repress"/>
</dbReference>
<dbReference type="PANTHER" id="PTHR34471:SF1">
    <property type="entry name" value="ARGININE REPRESSOR"/>
    <property type="match status" value="1"/>
</dbReference>
<dbReference type="UniPathway" id="UPA00068"/>
<dbReference type="Gene3D" id="1.10.10.10">
    <property type="entry name" value="Winged helix-like DNA-binding domain superfamily/Winged helix DNA-binding domain"/>
    <property type="match status" value="1"/>
</dbReference>